<evidence type="ECO:0000313" key="2">
    <source>
        <dbReference type="EMBL" id="NEE02370.1"/>
    </source>
</evidence>
<keyword evidence="1" id="KW-0472">Membrane</keyword>
<proteinExistence type="predicted"/>
<dbReference type="RefSeq" id="WP_163740845.1">
    <property type="nucleotide sequence ID" value="NZ_JAAGOA010000014.1"/>
</dbReference>
<comment type="caution">
    <text evidence="2">The sequence shown here is derived from an EMBL/GenBank/DDBJ whole genome shotgun (WGS) entry which is preliminary data.</text>
</comment>
<keyword evidence="1" id="KW-1133">Transmembrane helix</keyword>
<reference evidence="2 3" key="1">
    <citation type="submission" date="2020-02" db="EMBL/GenBank/DDBJ databases">
        <authorList>
            <person name="Li X.-J."/>
            <person name="Han X.-M."/>
        </authorList>
    </citation>
    <scope>NUCLEOTIDE SEQUENCE [LARGE SCALE GENOMIC DNA]</scope>
    <source>
        <strain evidence="2 3">CCTCC AB 2017055</strain>
    </source>
</reference>
<dbReference type="EMBL" id="JAAGOA010000014">
    <property type="protein sequence ID" value="NEE02370.1"/>
    <property type="molecule type" value="Genomic_DNA"/>
</dbReference>
<keyword evidence="1" id="KW-0812">Transmembrane</keyword>
<evidence type="ECO:0000256" key="1">
    <source>
        <dbReference type="SAM" id="Phobius"/>
    </source>
</evidence>
<gene>
    <name evidence="2" type="ORF">G1H10_19535</name>
</gene>
<sequence>MLKIALLLLLLALLIGGFGLAIEAVRWMLIIAVVVLLASAVAGYVGQRGNAKNTSDGPGPTP</sequence>
<dbReference type="Proteomes" id="UP000475214">
    <property type="component" value="Unassembled WGS sequence"/>
</dbReference>
<dbReference type="AlphaFoldDB" id="A0A6L9SE60"/>
<evidence type="ECO:0000313" key="3">
    <source>
        <dbReference type="Proteomes" id="UP000475214"/>
    </source>
</evidence>
<feature type="transmembrane region" description="Helical" evidence="1">
    <location>
        <begin position="29"/>
        <end position="46"/>
    </location>
</feature>
<accession>A0A6L9SE60</accession>
<organism evidence="2 3">
    <name type="scientific">Phytoactinopolyspora halotolerans</name>
    <dbReference type="NCBI Taxonomy" id="1981512"/>
    <lineage>
        <taxon>Bacteria</taxon>
        <taxon>Bacillati</taxon>
        <taxon>Actinomycetota</taxon>
        <taxon>Actinomycetes</taxon>
        <taxon>Jiangellales</taxon>
        <taxon>Jiangellaceae</taxon>
        <taxon>Phytoactinopolyspora</taxon>
    </lineage>
</organism>
<protein>
    <submittedName>
        <fullName evidence="2">Hydrophobic protein</fullName>
    </submittedName>
</protein>
<keyword evidence="3" id="KW-1185">Reference proteome</keyword>
<name>A0A6L9SE60_9ACTN</name>